<dbReference type="AlphaFoldDB" id="A0A8C5BV93"/>
<keyword evidence="3" id="KW-0863">Zinc-finger</keyword>
<evidence type="ECO:0000256" key="5">
    <source>
        <dbReference type="ARBA" id="ARBA00023242"/>
    </source>
</evidence>
<evidence type="ECO:0000256" key="6">
    <source>
        <dbReference type="SAM" id="MobiDB-lite"/>
    </source>
</evidence>
<dbReference type="Gene3D" id="3.30.160.60">
    <property type="entry name" value="Classic Zinc Finger"/>
    <property type="match status" value="2"/>
</dbReference>
<dbReference type="Proteomes" id="UP000694546">
    <property type="component" value="Chromosome 14"/>
</dbReference>
<keyword evidence="5" id="KW-0539">Nucleus</keyword>
<feature type="domain" description="C2H2-type" evidence="7">
    <location>
        <begin position="190"/>
        <end position="211"/>
    </location>
</feature>
<dbReference type="PROSITE" id="PS00028">
    <property type="entry name" value="ZINC_FINGER_C2H2_1"/>
    <property type="match status" value="3"/>
</dbReference>
<sequence length="383" mass="43317">MHGSTSICSFPAAGQPHLLPLLPQARIMPGVVHRPQVKLNNNVVTLSNVQNPAVYSSPAPQPPEIQPPKPPPVDICSVTAMSPTESKGVVNPKHILLVGEFYYGRVEGDWQMQRQEHKTNTTFKCQSCLKVLKNNIRFMNHMKHHLELEKQSSESWESYTSCQHCYRQYMTPYQLQLHVELTPPSSSANCKICELAFETEQVLLEHMKETHKPGEMPYVCQVCNFRSSFFMEVQAHFKVAHDNTQDLLCPFCLKVLRSGQSYMQHYMKHQRKGIHRCGKCRLNFLTYKEMVDHKINFHKTFKKPKALEGLPPGTKVTIRASLGGTVSSCNPCPSGNTPDAQPPKPAKSKPKPPQALGRPKPAKPKRQQEARVPKKNTALKNTR</sequence>
<dbReference type="GO" id="GO:0005634">
    <property type="term" value="C:nucleus"/>
    <property type="evidence" value="ECO:0007669"/>
    <property type="project" value="UniProtKB-SubCell"/>
</dbReference>
<accession>A0A8C5BV93</accession>
<evidence type="ECO:0000256" key="4">
    <source>
        <dbReference type="ARBA" id="ARBA00022833"/>
    </source>
</evidence>
<dbReference type="GO" id="GO:0000978">
    <property type="term" value="F:RNA polymerase II cis-regulatory region sequence-specific DNA binding"/>
    <property type="evidence" value="ECO:0007669"/>
    <property type="project" value="TreeGrafter"/>
</dbReference>
<dbReference type="GO" id="GO:0008270">
    <property type="term" value="F:zinc ion binding"/>
    <property type="evidence" value="ECO:0007669"/>
    <property type="project" value="UniProtKB-KW"/>
</dbReference>
<dbReference type="InterPro" id="IPR013087">
    <property type="entry name" value="Znf_C2H2_type"/>
</dbReference>
<dbReference type="SUPFAM" id="SSF57667">
    <property type="entry name" value="beta-beta-alpha zinc fingers"/>
    <property type="match status" value="1"/>
</dbReference>
<feature type="domain" description="C2H2-type" evidence="7">
    <location>
        <begin position="125"/>
        <end position="145"/>
    </location>
</feature>
<evidence type="ECO:0000313" key="8">
    <source>
        <dbReference type="Ensembl" id="ENSGMOP00000051198.1"/>
    </source>
</evidence>
<evidence type="ECO:0000259" key="7">
    <source>
        <dbReference type="PROSITE" id="PS00028"/>
    </source>
</evidence>
<keyword evidence="9" id="KW-1185">Reference proteome</keyword>
<evidence type="ECO:0000256" key="3">
    <source>
        <dbReference type="ARBA" id="ARBA00022771"/>
    </source>
</evidence>
<keyword evidence="2" id="KW-0677">Repeat</keyword>
<dbReference type="InterPro" id="IPR050527">
    <property type="entry name" value="Snail/Krueppel_Znf"/>
</dbReference>
<dbReference type="InterPro" id="IPR036236">
    <property type="entry name" value="Znf_C2H2_sf"/>
</dbReference>
<dbReference type="SMART" id="SM00355">
    <property type="entry name" value="ZnF_C2H2"/>
    <property type="match status" value="6"/>
</dbReference>
<dbReference type="PANTHER" id="PTHR24388:SF34">
    <property type="entry name" value="ZINC FINGER PROTEIN 280D"/>
    <property type="match status" value="1"/>
</dbReference>
<keyword evidence="4" id="KW-0862">Zinc</keyword>
<dbReference type="OMA" id="WESYTSC"/>
<evidence type="ECO:0000313" key="9">
    <source>
        <dbReference type="Proteomes" id="UP000694546"/>
    </source>
</evidence>
<name>A0A8C5BV93_GADMO</name>
<evidence type="ECO:0000256" key="1">
    <source>
        <dbReference type="ARBA" id="ARBA00022723"/>
    </source>
</evidence>
<evidence type="ECO:0000256" key="2">
    <source>
        <dbReference type="ARBA" id="ARBA00022737"/>
    </source>
</evidence>
<proteinExistence type="predicted"/>
<protein>
    <recommendedName>
        <fullName evidence="7">C2H2-type domain-containing protein</fullName>
    </recommendedName>
</protein>
<feature type="domain" description="C2H2-type" evidence="7">
    <location>
        <begin position="277"/>
        <end position="298"/>
    </location>
</feature>
<dbReference type="Ensembl" id="ENSGMOT00000045340.1">
    <property type="protein sequence ID" value="ENSGMOP00000051198.1"/>
    <property type="gene ID" value="ENSGMOG00000031396.1"/>
</dbReference>
<dbReference type="GeneTree" id="ENSGT00940000163854"/>
<feature type="region of interest" description="Disordered" evidence="6">
    <location>
        <begin position="329"/>
        <end position="383"/>
    </location>
</feature>
<dbReference type="GO" id="GO:0000981">
    <property type="term" value="F:DNA-binding transcription factor activity, RNA polymerase II-specific"/>
    <property type="evidence" value="ECO:0007669"/>
    <property type="project" value="TreeGrafter"/>
</dbReference>
<dbReference type="PANTHER" id="PTHR24388">
    <property type="entry name" value="ZINC FINGER PROTEIN"/>
    <property type="match status" value="1"/>
</dbReference>
<reference evidence="8" key="1">
    <citation type="submission" date="2025-08" db="UniProtKB">
        <authorList>
            <consortium name="Ensembl"/>
        </authorList>
    </citation>
    <scope>IDENTIFICATION</scope>
</reference>
<keyword evidence="1" id="KW-0479">Metal-binding</keyword>
<organism evidence="8 9">
    <name type="scientific">Gadus morhua</name>
    <name type="common">Atlantic cod</name>
    <dbReference type="NCBI Taxonomy" id="8049"/>
    <lineage>
        <taxon>Eukaryota</taxon>
        <taxon>Metazoa</taxon>
        <taxon>Chordata</taxon>
        <taxon>Craniata</taxon>
        <taxon>Vertebrata</taxon>
        <taxon>Euteleostomi</taxon>
        <taxon>Actinopterygii</taxon>
        <taxon>Neopterygii</taxon>
        <taxon>Teleostei</taxon>
        <taxon>Neoteleostei</taxon>
        <taxon>Acanthomorphata</taxon>
        <taxon>Zeiogadaria</taxon>
        <taxon>Gadariae</taxon>
        <taxon>Gadiformes</taxon>
        <taxon>Gadoidei</taxon>
        <taxon>Gadidae</taxon>
        <taxon>Gadus</taxon>
    </lineage>
</organism>
<reference evidence="8" key="2">
    <citation type="submission" date="2025-09" db="UniProtKB">
        <authorList>
            <consortium name="Ensembl"/>
        </authorList>
    </citation>
    <scope>IDENTIFICATION</scope>
</reference>